<feature type="compositionally biased region" description="Polar residues" evidence="1">
    <location>
        <begin position="455"/>
        <end position="466"/>
    </location>
</feature>
<organism evidence="2 3">
    <name type="scientific">Anas platyrhynchos</name>
    <name type="common">Mallard</name>
    <name type="synonym">Anas boschas</name>
    <dbReference type="NCBI Taxonomy" id="8839"/>
    <lineage>
        <taxon>Eukaryota</taxon>
        <taxon>Metazoa</taxon>
        <taxon>Chordata</taxon>
        <taxon>Craniata</taxon>
        <taxon>Vertebrata</taxon>
        <taxon>Euteleostomi</taxon>
        <taxon>Archelosauria</taxon>
        <taxon>Archosauria</taxon>
        <taxon>Dinosauria</taxon>
        <taxon>Saurischia</taxon>
        <taxon>Theropoda</taxon>
        <taxon>Coelurosauria</taxon>
        <taxon>Aves</taxon>
        <taxon>Neognathae</taxon>
        <taxon>Galloanserae</taxon>
        <taxon>Anseriformes</taxon>
        <taxon>Anatidae</taxon>
        <taxon>Anatinae</taxon>
        <taxon>Anas</taxon>
    </lineage>
</organism>
<dbReference type="EMBL" id="KB742875">
    <property type="protein sequence ID" value="EOB03266.1"/>
    <property type="molecule type" value="Genomic_DNA"/>
</dbReference>
<proteinExistence type="predicted"/>
<name>R0K023_ANAPL</name>
<gene>
    <name evidence="2" type="ORF">Anapl_08993</name>
</gene>
<feature type="region of interest" description="Disordered" evidence="1">
    <location>
        <begin position="498"/>
        <end position="537"/>
    </location>
</feature>
<accession>R0K023</accession>
<keyword evidence="3" id="KW-1185">Reference proteome</keyword>
<feature type="region of interest" description="Disordered" evidence="1">
    <location>
        <begin position="97"/>
        <end position="123"/>
    </location>
</feature>
<feature type="region of interest" description="Disordered" evidence="1">
    <location>
        <begin position="437"/>
        <end position="471"/>
    </location>
</feature>
<sequence length="620" mass="67321">MSQRLVGGRAAFSAGVPRRPTGIPWMGTEPAAKRRGRFVSVLSDFPPEVSLSPTLVLTGLWDSLRKAWEVFKTAFIKIAEALKAIPRADASGVYKKQPLKATPSGTARADSWPATREPGTSPKRASVLVRRHGFWREFPDILNQRHGQEMGNECGRLERLSRTGTNKEVSTEWEAGRRQNLLTLGKSHTATQEQQPVLSFCLLEGGKRAAQANNMQGPENNRLKLSEYDRQRDCQRKHQHPLLHEPTCDLQKHLHGLKRLNPASRGAYSPQSDSGISQCTQTSSWVLLGGFTSSAELIKSSCMEQLLISDTCPRRPLAKLFQFLKALVLPRALGEVMIAYLDRKETNKEAPANYSDETASFFSRSLKQKGKALEQDRADSHAAQALCVSAYGGQTAAEAGALGAQDFLQEAAGQHSPGTQGTCVAPVLVTRDKPIHLTREPSGDTAPRTCGKTAQEANGRSRNGGQISLPSPLSSKHLHSWGYTWCRTRELSARGARVPNSFGLPQSSPTAGPGSSWKLVQAGPLGTKQGKERAGSTIPWQPVLPTALLSSALKVIDRCPGICQCTLQRHVDAQPGDAVAAQSSRGLCWTSVGKRMAFSYPLPCEACSDSFVSTTQTTSN</sequence>
<protein>
    <submittedName>
        <fullName evidence="2">Uncharacterized protein</fullName>
    </submittedName>
</protein>
<evidence type="ECO:0000313" key="3">
    <source>
        <dbReference type="Proteomes" id="UP000296049"/>
    </source>
</evidence>
<evidence type="ECO:0000313" key="2">
    <source>
        <dbReference type="EMBL" id="EOB03266.1"/>
    </source>
</evidence>
<reference evidence="3" key="1">
    <citation type="journal article" date="2013" name="Nat. Genet.">
        <title>The duck genome and transcriptome provide insight into an avian influenza virus reservoir species.</title>
        <authorList>
            <person name="Huang Y."/>
            <person name="Li Y."/>
            <person name="Burt D.W."/>
            <person name="Chen H."/>
            <person name="Zhang Y."/>
            <person name="Qian W."/>
            <person name="Kim H."/>
            <person name="Gan S."/>
            <person name="Zhao Y."/>
            <person name="Li J."/>
            <person name="Yi K."/>
            <person name="Feng H."/>
            <person name="Zhu P."/>
            <person name="Li B."/>
            <person name="Liu Q."/>
            <person name="Fairley S."/>
            <person name="Magor K.E."/>
            <person name="Du Z."/>
            <person name="Hu X."/>
            <person name="Goodman L."/>
            <person name="Tafer H."/>
            <person name="Vignal A."/>
            <person name="Lee T."/>
            <person name="Kim K.W."/>
            <person name="Sheng Z."/>
            <person name="An Y."/>
            <person name="Searle S."/>
            <person name="Herrero J."/>
            <person name="Groenen M.A."/>
            <person name="Crooijmans R.P."/>
            <person name="Faraut T."/>
            <person name="Cai Q."/>
            <person name="Webster R.G."/>
            <person name="Aldridge J.R."/>
            <person name="Warren W.C."/>
            <person name="Bartschat S."/>
            <person name="Kehr S."/>
            <person name="Marz M."/>
            <person name="Stadler P.F."/>
            <person name="Smith J."/>
            <person name="Kraus R.H."/>
            <person name="Zhao Y."/>
            <person name="Ren L."/>
            <person name="Fei J."/>
            <person name="Morisson M."/>
            <person name="Kaiser P."/>
            <person name="Griffin D.K."/>
            <person name="Rao M."/>
            <person name="Pitel F."/>
            <person name="Wang J."/>
            <person name="Li N."/>
        </authorList>
    </citation>
    <scope>NUCLEOTIDE SEQUENCE [LARGE SCALE GENOMIC DNA]</scope>
</reference>
<dbReference type="AlphaFoldDB" id="R0K023"/>
<evidence type="ECO:0000256" key="1">
    <source>
        <dbReference type="SAM" id="MobiDB-lite"/>
    </source>
</evidence>
<dbReference type="Proteomes" id="UP000296049">
    <property type="component" value="Unassembled WGS sequence"/>
</dbReference>